<dbReference type="Proteomes" id="UP001324380">
    <property type="component" value="Chromosome"/>
</dbReference>
<feature type="domain" description="Transposase IS110-like N-terminal" evidence="2">
    <location>
        <begin position="9"/>
        <end position="163"/>
    </location>
</feature>
<dbReference type="RefSeq" id="WP_321565310.1">
    <property type="nucleotide sequence ID" value="NZ_CP139558.1"/>
</dbReference>
<dbReference type="PANTHER" id="PTHR33055">
    <property type="entry name" value="TRANSPOSASE FOR INSERTION SEQUENCE ELEMENT IS1111A"/>
    <property type="match status" value="1"/>
</dbReference>
<evidence type="ECO:0000313" key="4">
    <source>
        <dbReference type="EMBL" id="WPU96209.1"/>
    </source>
</evidence>
<name>A0ABZ0TSX0_9SPHI</name>
<dbReference type="EMBL" id="CP139558">
    <property type="protein sequence ID" value="WPU96209.1"/>
    <property type="molecule type" value="Genomic_DNA"/>
</dbReference>
<feature type="coiled-coil region" evidence="1">
    <location>
        <begin position="139"/>
        <end position="194"/>
    </location>
</feature>
<dbReference type="InterPro" id="IPR003346">
    <property type="entry name" value="Transposase_20"/>
</dbReference>
<keyword evidence="6" id="KW-1185">Reference proteome</keyword>
<evidence type="ECO:0000256" key="1">
    <source>
        <dbReference type="SAM" id="Coils"/>
    </source>
</evidence>
<dbReference type="EMBL" id="CP139558">
    <property type="protein sequence ID" value="WPU96557.1"/>
    <property type="molecule type" value="Genomic_DNA"/>
</dbReference>
<dbReference type="Pfam" id="PF02371">
    <property type="entry name" value="Transposase_20"/>
    <property type="match status" value="1"/>
</dbReference>
<dbReference type="Pfam" id="PF01548">
    <property type="entry name" value="DEDD_Tnp_IS110"/>
    <property type="match status" value="1"/>
</dbReference>
<organism evidence="4 6">
    <name type="scientific">Mucilaginibacter sabulilitoris</name>
    <dbReference type="NCBI Taxonomy" id="1173583"/>
    <lineage>
        <taxon>Bacteria</taxon>
        <taxon>Pseudomonadati</taxon>
        <taxon>Bacteroidota</taxon>
        <taxon>Sphingobacteriia</taxon>
        <taxon>Sphingobacteriales</taxon>
        <taxon>Sphingobacteriaceae</taxon>
        <taxon>Mucilaginibacter</taxon>
    </lineage>
</organism>
<dbReference type="NCBIfam" id="NF033542">
    <property type="entry name" value="transpos_IS110"/>
    <property type="match status" value="1"/>
</dbReference>
<gene>
    <name evidence="4" type="ORF">SNE25_11835</name>
    <name evidence="5" type="ORF">SNE25_13615</name>
</gene>
<dbReference type="InterPro" id="IPR047650">
    <property type="entry name" value="Transpos_IS110"/>
</dbReference>
<evidence type="ECO:0000313" key="6">
    <source>
        <dbReference type="Proteomes" id="UP001324380"/>
    </source>
</evidence>
<proteinExistence type="predicted"/>
<reference evidence="4 6" key="1">
    <citation type="submission" date="2023-11" db="EMBL/GenBank/DDBJ databases">
        <title>Analysis of the Genomes of Mucilaginibacter gossypii cycad 4 and M. sabulilitoris SNA2: microbes with the potential for plant growth promotion.</title>
        <authorList>
            <person name="Hirsch A.M."/>
            <person name="Humm E."/>
            <person name="Rubbi M."/>
            <person name="Del Vecchio G."/>
            <person name="Ha S.M."/>
            <person name="Pellegrini M."/>
            <person name="Gunsalus R.P."/>
        </authorList>
    </citation>
    <scope>NUCLEOTIDE SEQUENCE [LARGE SCALE GENOMIC DNA]</scope>
    <source>
        <strain evidence="4 6">SNA2</strain>
    </source>
</reference>
<dbReference type="PANTHER" id="PTHR33055:SF13">
    <property type="entry name" value="TRANSPOSASE"/>
    <property type="match status" value="1"/>
</dbReference>
<dbReference type="InterPro" id="IPR002525">
    <property type="entry name" value="Transp_IS110-like_N"/>
</dbReference>
<protein>
    <submittedName>
        <fullName evidence="4">IS110 family transposase</fullName>
    </submittedName>
</protein>
<evidence type="ECO:0000259" key="2">
    <source>
        <dbReference type="Pfam" id="PF01548"/>
    </source>
</evidence>
<evidence type="ECO:0000259" key="3">
    <source>
        <dbReference type="Pfam" id="PF02371"/>
    </source>
</evidence>
<feature type="domain" description="Transposase IS116/IS110/IS902 C-terminal" evidence="3">
    <location>
        <begin position="210"/>
        <end position="293"/>
    </location>
</feature>
<sequence length="343" mass="39195">MTRILKQVAGIDVAQNELVVSLGRVDEFLCKEIYSYKTFANKPSGFAALQLWINKHTDNQVSVRYTMEATGVYHEKLAYYLSDQGFEVSVVLPNKISSYMKTLEIKTITDKTASQAICQFGLERSLDLWQQPKKIFRDLKQLTRERDQIVADRTMAKNQLHAEQAEAFPNDRSIYRANQRIKLLNEQEKEIKQELAVFVKTDKELHKKIDLITSISGVGDLTAVIVLAETNGFELIRNKKQLISFAGLDVIGKDSGTSVKGKPRISKKGNRHIRKAMHMPSLNAIRNDERFKAIFVRLVSKHGIKMKAAVAVQRKILEMIYTIWTTEKPYDKEYLQKTNIATA</sequence>
<accession>A0ABZ0TSX0</accession>
<keyword evidence="1" id="KW-0175">Coiled coil</keyword>
<evidence type="ECO:0000313" key="5">
    <source>
        <dbReference type="EMBL" id="WPU96557.1"/>
    </source>
</evidence>